<dbReference type="SUPFAM" id="SSF53335">
    <property type="entry name" value="S-adenosyl-L-methionine-dependent methyltransferases"/>
    <property type="match status" value="1"/>
</dbReference>
<evidence type="ECO:0000259" key="1">
    <source>
        <dbReference type="Pfam" id="PF13847"/>
    </source>
</evidence>
<dbReference type="CDD" id="cd02440">
    <property type="entry name" value="AdoMet_MTases"/>
    <property type="match status" value="1"/>
</dbReference>
<feature type="domain" description="Methyltransferase" evidence="1">
    <location>
        <begin position="173"/>
        <end position="286"/>
    </location>
</feature>
<dbReference type="Gene3D" id="1.10.10.10">
    <property type="entry name" value="Winged helix-like DNA-binding domain superfamily/Winged helix DNA-binding domain"/>
    <property type="match status" value="1"/>
</dbReference>
<dbReference type="PANTHER" id="PTHR45581">
    <property type="entry name" value="PROTEIN CBG10435"/>
    <property type="match status" value="1"/>
</dbReference>
<accession>A0A914VUS2</accession>
<name>A0A914VUS2_9BILA</name>
<organism evidence="3 4">
    <name type="scientific">Plectus sambesii</name>
    <dbReference type="NCBI Taxonomy" id="2011161"/>
    <lineage>
        <taxon>Eukaryota</taxon>
        <taxon>Metazoa</taxon>
        <taxon>Ecdysozoa</taxon>
        <taxon>Nematoda</taxon>
        <taxon>Chromadorea</taxon>
        <taxon>Plectida</taxon>
        <taxon>Plectina</taxon>
        <taxon>Plectoidea</taxon>
        <taxon>Plectidae</taxon>
        <taxon>Plectus</taxon>
    </lineage>
</organism>
<evidence type="ECO:0000259" key="2">
    <source>
        <dbReference type="Pfam" id="PF21320"/>
    </source>
</evidence>
<dbReference type="InterPro" id="IPR025714">
    <property type="entry name" value="Methyltranfer_dom"/>
</dbReference>
<evidence type="ECO:0000313" key="3">
    <source>
        <dbReference type="Proteomes" id="UP000887566"/>
    </source>
</evidence>
<keyword evidence="3" id="KW-1185">Reference proteome</keyword>
<dbReference type="InterPro" id="IPR036390">
    <property type="entry name" value="WH_DNA-bd_sf"/>
</dbReference>
<dbReference type="Pfam" id="PF13847">
    <property type="entry name" value="Methyltransf_31"/>
    <property type="match status" value="1"/>
</dbReference>
<dbReference type="InterPro" id="IPR048711">
    <property type="entry name" value="WHD_Rv2258c"/>
</dbReference>
<proteinExistence type="predicted"/>
<dbReference type="Pfam" id="PF21320">
    <property type="entry name" value="WHD_Rv2258c"/>
    <property type="match status" value="1"/>
</dbReference>
<dbReference type="Gene3D" id="3.40.50.150">
    <property type="entry name" value="Vaccinia Virus protein VP39"/>
    <property type="match status" value="1"/>
</dbReference>
<dbReference type="Proteomes" id="UP000887566">
    <property type="component" value="Unplaced"/>
</dbReference>
<dbReference type="SUPFAM" id="SSF46785">
    <property type="entry name" value="Winged helix' DNA-binding domain"/>
    <property type="match status" value="1"/>
</dbReference>
<dbReference type="WBParaSite" id="PSAMB.scaffold253size61126.g3761.t1">
    <property type="protein sequence ID" value="PSAMB.scaffold253size61126.g3761.t1"/>
    <property type="gene ID" value="PSAMB.scaffold253size61126.g3761"/>
</dbReference>
<dbReference type="InterPro" id="IPR036388">
    <property type="entry name" value="WH-like_DNA-bd_sf"/>
</dbReference>
<evidence type="ECO:0000313" key="4">
    <source>
        <dbReference type="WBParaSite" id="PSAMB.scaffold253size61126.g3761.t1"/>
    </source>
</evidence>
<feature type="domain" description="S-adenosylmethionine-dependent methyltransferase Rv2258c-like winged HTH" evidence="2">
    <location>
        <begin position="22"/>
        <end position="94"/>
    </location>
</feature>
<sequence length="365" mass="40606">MEKTKELDAFRKQIETIATHGVLSMSIALGLKLKLFDALAKVASEEEPKSARDVADAAGMKERYVQEWLNTMACASIIEMTESGDRYWIPKERINDLSSSHSHAMVAHQLFLPIFGRVFDQICQVFEKNGPLGMEYESYTDFYRVMDEVSHAKHKAKLISDFLPLTGLTDKLKSGAAVLDVGCGSGFHIFHLAEHFPNSNFTGVDVSLDAVMSARQTLSGERKDLHNAAFIHSDAGGMSEEWTEKFDWVTIFDACHDQQRPDLALKEVHRVLKPGGVFTMLEINGTSNPHTDRQEIGLLSAYLYGLSLFHCLPVGSNSKDALCLGTMWGTKRATEMLKSAGFTDIQVVPTPFFAVNVLYLCKKAM</sequence>
<dbReference type="AlphaFoldDB" id="A0A914VUS2"/>
<reference evidence="4" key="1">
    <citation type="submission" date="2022-11" db="UniProtKB">
        <authorList>
            <consortium name="WormBaseParasite"/>
        </authorList>
    </citation>
    <scope>IDENTIFICATION</scope>
</reference>
<dbReference type="InterPro" id="IPR029063">
    <property type="entry name" value="SAM-dependent_MTases_sf"/>
</dbReference>
<dbReference type="PANTHER" id="PTHR45581:SF3">
    <property type="entry name" value="METHYLTRANSFERASE DOMAIN-CONTAINING PROTEIN"/>
    <property type="match status" value="1"/>
</dbReference>
<protein>
    <submittedName>
        <fullName evidence="4">Methyltransferase domain-containing protein</fullName>
    </submittedName>
</protein>